<feature type="compositionally biased region" description="Low complexity" evidence="1">
    <location>
        <begin position="888"/>
        <end position="898"/>
    </location>
</feature>
<dbReference type="InterPro" id="IPR032675">
    <property type="entry name" value="LRR_dom_sf"/>
</dbReference>
<dbReference type="GO" id="GO:0031146">
    <property type="term" value="P:SCF-dependent proteasomal ubiquitin-dependent protein catabolic process"/>
    <property type="evidence" value="ECO:0007669"/>
    <property type="project" value="TreeGrafter"/>
</dbReference>
<dbReference type="SMART" id="SM00367">
    <property type="entry name" value="LRR_CC"/>
    <property type="match status" value="12"/>
</dbReference>
<feature type="compositionally biased region" description="Gly residues" evidence="1">
    <location>
        <begin position="1037"/>
        <end position="1046"/>
    </location>
</feature>
<dbReference type="Pfam" id="PF12937">
    <property type="entry name" value="F-box-like"/>
    <property type="match status" value="1"/>
</dbReference>
<dbReference type="Gene3D" id="3.80.10.10">
    <property type="entry name" value="Ribonuclease Inhibitor"/>
    <property type="match status" value="2"/>
</dbReference>
<proteinExistence type="predicted"/>
<feature type="region of interest" description="Disordered" evidence="1">
    <location>
        <begin position="1"/>
        <end position="224"/>
    </location>
</feature>
<dbReference type="AlphaFoldDB" id="A0A427YEY7"/>
<evidence type="ECO:0000259" key="3">
    <source>
        <dbReference type="Pfam" id="PF25372"/>
    </source>
</evidence>
<dbReference type="EMBL" id="RSCD01000013">
    <property type="protein sequence ID" value="RSH89593.1"/>
    <property type="molecule type" value="Genomic_DNA"/>
</dbReference>
<dbReference type="PANTHER" id="PTHR13318">
    <property type="entry name" value="PARTNER OF PAIRED, ISOFORM B-RELATED"/>
    <property type="match status" value="1"/>
</dbReference>
<dbReference type="STRING" id="1890683.A0A427YEY7"/>
<dbReference type="Pfam" id="PF25372">
    <property type="entry name" value="DUF7885"/>
    <property type="match status" value="2"/>
</dbReference>
<dbReference type="InterPro" id="IPR057207">
    <property type="entry name" value="FBXL15_LRR"/>
</dbReference>
<name>A0A427YEY7_9TREE</name>
<accession>A0A427YEY7</accession>
<dbReference type="GO" id="GO:0016874">
    <property type="term" value="F:ligase activity"/>
    <property type="evidence" value="ECO:0007669"/>
    <property type="project" value="UniProtKB-KW"/>
</dbReference>
<feature type="compositionally biased region" description="Basic and acidic residues" evidence="1">
    <location>
        <begin position="924"/>
        <end position="934"/>
    </location>
</feature>
<reference evidence="4 5" key="1">
    <citation type="submission" date="2018-11" db="EMBL/GenBank/DDBJ databases">
        <title>Genome sequence of Saitozyma podzolica DSM 27192.</title>
        <authorList>
            <person name="Aliyu H."/>
            <person name="Gorte O."/>
            <person name="Ochsenreither K."/>
        </authorList>
    </citation>
    <scope>NUCLEOTIDE SEQUENCE [LARGE SCALE GENOMIC DNA]</scope>
    <source>
        <strain evidence="4 5">DSM 27192</strain>
    </source>
</reference>
<feature type="compositionally biased region" description="Polar residues" evidence="1">
    <location>
        <begin position="899"/>
        <end position="909"/>
    </location>
</feature>
<feature type="compositionally biased region" description="Basic residues" evidence="1">
    <location>
        <begin position="134"/>
        <end position="155"/>
    </location>
</feature>
<comment type="caution">
    <text evidence="4">The sequence shown here is derived from an EMBL/GenBank/DDBJ whole genome shotgun (WGS) entry which is preliminary data.</text>
</comment>
<dbReference type="GO" id="GO:0019005">
    <property type="term" value="C:SCF ubiquitin ligase complex"/>
    <property type="evidence" value="ECO:0007669"/>
    <property type="project" value="TreeGrafter"/>
</dbReference>
<protein>
    <submittedName>
        <fullName evidence="4">SCF ubiquitin ligase complex subunit</fullName>
    </submittedName>
</protein>
<dbReference type="Proteomes" id="UP000279259">
    <property type="component" value="Unassembled WGS sequence"/>
</dbReference>
<feature type="compositionally biased region" description="Low complexity" evidence="1">
    <location>
        <begin position="1057"/>
        <end position="1068"/>
    </location>
</feature>
<evidence type="ECO:0000313" key="5">
    <source>
        <dbReference type="Proteomes" id="UP000279259"/>
    </source>
</evidence>
<feature type="domain" description="F-box/LRR-repeat protein 15-like leucin rich repeat" evidence="3">
    <location>
        <begin position="642"/>
        <end position="756"/>
    </location>
</feature>
<dbReference type="InterPro" id="IPR036047">
    <property type="entry name" value="F-box-like_dom_sf"/>
</dbReference>
<feature type="region of interest" description="Disordered" evidence="1">
    <location>
        <begin position="805"/>
        <end position="1124"/>
    </location>
</feature>
<feature type="compositionally biased region" description="Gly residues" evidence="1">
    <location>
        <begin position="95"/>
        <end position="104"/>
    </location>
</feature>
<feature type="domain" description="F-box" evidence="2">
    <location>
        <begin position="246"/>
        <end position="288"/>
    </location>
</feature>
<feature type="compositionally biased region" description="Low complexity" evidence="1">
    <location>
        <begin position="862"/>
        <end position="875"/>
    </location>
</feature>
<dbReference type="SUPFAM" id="SSF81383">
    <property type="entry name" value="F-box domain"/>
    <property type="match status" value="1"/>
</dbReference>
<feature type="compositionally biased region" description="Polar residues" evidence="1">
    <location>
        <begin position="1095"/>
        <end position="1112"/>
    </location>
</feature>
<feature type="compositionally biased region" description="Low complexity" evidence="1">
    <location>
        <begin position="809"/>
        <end position="841"/>
    </location>
</feature>
<feature type="compositionally biased region" description="Gly residues" evidence="1">
    <location>
        <begin position="876"/>
        <end position="887"/>
    </location>
</feature>
<evidence type="ECO:0000259" key="2">
    <source>
        <dbReference type="Pfam" id="PF12937"/>
    </source>
</evidence>
<gene>
    <name evidence="4" type="primary">GRR1</name>
    <name evidence="4" type="ORF">EHS25_002144</name>
</gene>
<evidence type="ECO:0000313" key="4">
    <source>
        <dbReference type="EMBL" id="RSH89593.1"/>
    </source>
</evidence>
<feature type="domain" description="F-box/LRR-repeat protein 15-like leucin rich repeat" evidence="3">
    <location>
        <begin position="323"/>
        <end position="497"/>
    </location>
</feature>
<feature type="compositionally biased region" description="Basic and acidic residues" evidence="1">
    <location>
        <begin position="184"/>
        <end position="194"/>
    </location>
</feature>
<organism evidence="4 5">
    <name type="scientific">Saitozyma podzolica</name>
    <dbReference type="NCBI Taxonomy" id="1890683"/>
    <lineage>
        <taxon>Eukaryota</taxon>
        <taxon>Fungi</taxon>
        <taxon>Dikarya</taxon>
        <taxon>Basidiomycota</taxon>
        <taxon>Agaricomycotina</taxon>
        <taxon>Tremellomycetes</taxon>
        <taxon>Tremellales</taxon>
        <taxon>Trimorphomycetaceae</taxon>
        <taxon>Saitozyma</taxon>
    </lineage>
</organism>
<dbReference type="PANTHER" id="PTHR13318:SF190">
    <property type="entry name" value="PARTNER OF PAIRED, ISOFORM B"/>
    <property type="match status" value="1"/>
</dbReference>
<feature type="compositionally biased region" description="Basic and acidic residues" evidence="1">
    <location>
        <begin position="995"/>
        <end position="1013"/>
    </location>
</feature>
<evidence type="ECO:0000256" key="1">
    <source>
        <dbReference type="SAM" id="MobiDB-lite"/>
    </source>
</evidence>
<keyword evidence="4" id="KW-0436">Ligase</keyword>
<dbReference type="SUPFAM" id="SSF52058">
    <property type="entry name" value="L domain-like"/>
    <property type="match status" value="1"/>
</dbReference>
<sequence>MNPRHRAASDPSSPSSSAPHRLPSSTPFPAFSPTSLNEGESVPPGLGPAEVEMAYDTSLSSSGGPSLTRSFLSALSAEQGPPPRPSKYLHTEPSGHGGHGGHGEQSGQSGYSTIASSQHGMSGSYPPSNQHGYSHGHGHGHSHGHGHGHVPRRRIPSATPSTTSVSDGEEEDIQEDTAAGMDPEEVRDWLEKGKVKGKGKGTGTARRVDPVNGKGKGKGRMMDQDEGLDVDVDMDEEGLSPGKPLELPAEILSQVLRLLSEPHDVLSALLVSRDWCLSAFPLLWQRPSLGSPVQLASFVRVLSTPPDRLSLPYSNQVRRLNLVSMADALCDNLFVGLEACHRNERLTLTGATGLSSLALRRVISGMPDLVAIDLSNASGVDDAVVKRIAEKCPRLQGLNLTGCKMVGDEGIRAVAANLKLLRRIKLEGCHRLTDTSLIALARSCPLLLEMDLAQVQQLSNATVYGIFLNTTHLRELKLNGHNYLTDSAFPNLADLRDASDDELVDSAGRYADIVASLTHAGSGSGSSSKTALRASIPGEKNGGNELNERIEGNEGIPGYLPSRRKSSGNRDLVIRPPKPELLRPVLDVFEHLRIVDLTSCSAIGDRAVDNLITNAPKLRSLTLNKCSNLTDRTVESVCRLGKHLHYLHLGHVSSITDAAVTKLARTCTRLRYIDLACCPLLTDLSVFELAANLPKLRRIGLVKVTNLTDEGIYALVERHSSLERIHLSYCDQVSVRAITFLLNRLMRLTHLSLTGVTAFKTPELQSFCRPTPPDFNEHQQASFCVYSGQGVASLRDYLNAQVAANTTPGSDDASTRRGSGSSASSITIPGITGSPPHISSSLPGPSTHVPHDFSGSSFPGHASRGQARPQAQSRGAGAGGTGPGPGVGWSSTYSSSSSINPHANANTNARGEAVVLRRGSVPYLRDRDRERDASPRGGRGMAMPPLPPPSTILGSAFAGTLPNFLNPTVQPARASGGGSGGSNAGQSGLGNGTMRQRERERDRDRDRDRERPVGPRAQGGSGNTDVTPPDPDATPQIGGGGWGGIWGSTDTYAARPSGQQSQQSQRSQHFLSAGGPSLRESLVGENDWSEVRRGSTGSVQSPVSDTSGTSGQRPRARTRGESVSSGLRWVAGMVGWQQAQADDEGA</sequence>
<dbReference type="InterPro" id="IPR001810">
    <property type="entry name" value="F-box_dom"/>
</dbReference>
<feature type="compositionally biased region" description="Polar residues" evidence="1">
    <location>
        <begin position="111"/>
        <end position="130"/>
    </location>
</feature>
<feature type="compositionally biased region" description="Low complexity" evidence="1">
    <location>
        <begin position="9"/>
        <end position="35"/>
    </location>
</feature>
<feature type="region of interest" description="Disordered" evidence="1">
    <location>
        <begin position="519"/>
        <end position="572"/>
    </location>
</feature>
<dbReference type="InterPro" id="IPR006553">
    <property type="entry name" value="Leu-rich_rpt_Cys-con_subtyp"/>
</dbReference>
<feature type="compositionally biased region" description="Low complexity" evidence="1">
    <location>
        <begin position="57"/>
        <end position="70"/>
    </location>
</feature>
<feature type="compositionally biased region" description="Gly residues" evidence="1">
    <location>
        <begin position="975"/>
        <end position="991"/>
    </location>
</feature>
<keyword evidence="5" id="KW-1185">Reference proteome</keyword>
<dbReference type="OrthoDB" id="10257471at2759"/>